<dbReference type="InterPro" id="IPR046835">
    <property type="entry name" value="RHS_N"/>
</dbReference>
<evidence type="ECO:0000259" key="2">
    <source>
        <dbReference type="Pfam" id="PF07999"/>
    </source>
</evidence>
<gene>
    <name evidence="4" type="ORF">TVY486_0200040</name>
</gene>
<dbReference type="InterPro" id="IPR046836">
    <property type="entry name" value="RHS_C"/>
</dbReference>
<dbReference type="EMBL" id="HE573018">
    <property type="protein sequence ID" value="CCC46575.1"/>
    <property type="molecule type" value="Genomic_DNA"/>
</dbReference>
<feature type="domain" description="Retrotransposon hot spot protein,C-terminal" evidence="2">
    <location>
        <begin position="250"/>
        <end position="572"/>
    </location>
</feature>
<reference evidence="4" key="1">
    <citation type="journal article" date="2012" name="Proc. Natl. Acad. Sci. U.S.A.">
        <title>Antigenic diversity is generated by distinct evolutionary mechanisms in African trypanosome species.</title>
        <authorList>
            <person name="Jackson A.P."/>
            <person name="Berry A."/>
            <person name="Aslett M."/>
            <person name="Allison H.C."/>
            <person name="Burton P."/>
            <person name="Vavrova-Anderson J."/>
            <person name="Brown R."/>
            <person name="Browne H."/>
            <person name="Corton N."/>
            <person name="Hauser H."/>
            <person name="Gamble J."/>
            <person name="Gilderthorp R."/>
            <person name="Marcello L."/>
            <person name="McQuillan J."/>
            <person name="Otto T.D."/>
            <person name="Quail M.A."/>
            <person name="Sanders M.J."/>
            <person name="van Tonder A."/>
            <person name="Ginger M.L."/>
            <person name="Field M.C."/>
            <person name="Barry J.D."/>
            <person name="Hertz-Fowler C."/>
            <person name="Berriman M."/>
        </authorList>
    </citation>
    <scope>NUCLEOTIDE SEQUENCE</scope>
    <source>
        <strain evidence="4">Y486</strain>
    </source>
</reference>
<dbReference type="PANTHER" id="PTHR33129">
    <property type="entry name" value="PROTEIN KINASE DOMAIN-CONTAINING PROTEIN-RELATED"/>
    <property type="match status" value="1"/>
</dbReference>
<feature type="domain" description="Retrotransposon hot spot protein N-terminal" evidence="3">
    <location>
        <begin position="121"/>
        <end position="241"/>
    </location>
</feature>
<sequence length="807" mass="89438">MYIPDEGRPLFLTHSGTWRTNIFTGSPHSWRGMQSQLSSSGGRVDAVPGPVPSDNIRDHIWNVATARLNKAADSIKRPIPNEAALVQQVPLEERAAMLTEEIQNLRMQTSTKLVREIPGAFESVLNARWSHVLSGRAGVPLVMRVVDGLPENVLSYDEVNYSPSPLEVDSEAPRNGNLEIMFLSSKEGCPYTRLNVPRQQGCVNDGKKFDITQDKHFYIRREVMRVWYIVEIGLRDWYVVRARACPMTSIVVGTPGIGKSFGCGSFLLHQLLHCEGGLLDVVAYFVGGIAYVIRNARPGVPGRVVKYSEQSTAVAVIQEVSTLKKEASEDGIKMGFVIVDIGKGIKAPPSGTRTDLWPTVVLTSPDEKHYADWERGTTGPDVVVNCDDGRDLVAFVAWKAMHGLAKKSKLNAQQWVEAEHWLEEQWTEVDVRTAIVGPLPRFVFMRESCDKRLERIDRAASAIDSTSKTKYDVLSGDEGVWQSDTDAHAIEVCAEKGDWQGEGDSFVCRPLSQAIRLKIENRLIRLVDREMATLCNMMTSGAHVGASLELYTFMSFLFPGVLFEVVGRLTYLGQVSDTSKRCSVLDDMNREHLRMRGIAVLPTAGQRPIGSCKYMVQCWPSVPNYPVVDAFFFVKGFAKWIYAAGDVRAVSACDPGNEEGEASEPKTIVLLQSTLCSEHPTSTSALTALLENMQASFSNRDAFSHNMVWEIVYVNRASGVVIRRRQVCKVNEKKKDVAKKKDAGDEQKPPKDGAEEGANEVGPETQRALQLWDRADQWQVSLDDSTLANLIIAGEENKEPEASGSEA</sequence>
<organism evidence="4">
    <name type="scientific">Trypanosoma vivax (strain Y486)</name>
    <dbReference type="NCBI Taxonomy" id="1055687"/>
    <lineage>
        <taxon>Eukaryota</taxon>
        <taxon>Discoba</taxon>
        <taxon>Euglenozoa</taxon>
        <taxon>Kinetoplastea</taxon>
        <taxon>Metakinetoplastina</taxon>
        <taxon>Trypanosomatida</taxon>
        <taxon>Trypanosomatidae</taxon>
        <taxon>Trypanosoma</taxon>
        <taxon>Duttonella</taxon>
    </lineage>
</organism>
<feature type="compositionally biased region" description="Basic and acidic residues" evidence="1">
    <location>
        <begin position="733"/>
        <end position="754"/>
    </location>
</feature>
<feature type="region of interest" description="Disordered" evidence="1">
    <location>
        <begin position="733"/>
        <end position="766"/>
    </location>
</feature>
<proteinExistence type="predicted"/>
<dbReference type="Pfam" id="PF07999">
    <property type="entry name" value="RHSP"/>
    <property type="match status" value="1"/>
</dbReference>
<dbReference type="InterPro" id="IPR006518">
    <property type="entry name" value="Trypano_RHS"/>
</dbReference>
<dbReference type="Pfam" id="PF20445">
    <property type="entry name" value="RHS_N"/>
    <property type="match status" value="1"/>
</dbReference>
<name>G0TRK9_TRYVY</name>
<accession>G0TRK9</accession>
<dbReference type="PANTHER" id="PTHR33129:SF3">
    <property type="entry name" value="HOT SPOT (RHS) PROTEIN, PUTATIVE-RELATED"/>
    <property type="match status" value="1"/>
</dbReference>
<dbReference type="InterPro" id="IPR052980">
    <property type="entry name" value="Crinkler_effector"/>
</dbReference>
<evidence type="ECO:0000256" key="1">
    <source>
        <dbReference type="SAM" id="MobiDB-lite"/>
    </source>
</evidence>
<protein>
    <submittedName>
        <fullName evidence="4">Putative retrotransposon hot spot (RHS) protein</fullName>
    </submittedName>
</protein>
<evidence type="ECO:0000313" key="4">
    <source>
        <dbReference type="EMBL" id="CCC46575.1"/>
    </source>
</evidence>
<evidence type="ECO:0000259" key="3">
    <source>
        <dbReference type="Pfam" id="PF20445"/>
    </source>
</evidence>
<dbReference type="NCBIfam" id="TIGR01631">
    <property type="entry name" value="Trypano_RHS"/>
    <property type="match status" value="1"/>
</dbReference>
<dbReference type="AlphaFoldDB" id="G0TRK9"/>